<keyword evidence="1" id="KW-0749">Sporulation</keyword>
<dbReference type="Gene3D" id="1.20.1260.10">
    <property type="match status" value="1"/>
</dbReference>
<evidence type="ECO:0000256" key="3">
    <source>
        <dbReference type="ARBA" id="ARBA00024344"/>
    </source>
</evidence>
<dbReference type="PANTHER" id="PTHR39183:SF1">
    <property type="entry name" value="SPORE COAT PROTEIN F-LIKE PROTEIN YHCQ"/>
    <property type="match status" value="1"/>
</dbReference>
<dbReference type="RefSeq" id="WP_122921292.1">
    <property type="nucleotide sequence ID" value="NZ_RHHQ01000027.1"/>
</dbReference>
<dbReference type="Pfam" id="PF07875">
    <property type="entry name" value="Coat_F"/>
    <property type="match status" value="1"/>
</dbReference>
<gene>
    <name evidence="4" type="ORF">EDM56_28275</name>
</gene>
<comment type="subcellular location">
    <subcellularLocation>
        <location evidence="2">Spore coat</location>
    </subcellularLocation>
</comment>
<name>A0A3M8CXW5_9BACL</name>
<dbReference type="OrthoDB" id="2374504at2"/>
<dbReference type="InterPro" id="IPR012851">
    <property type="entry name" value="Spore_coat_CotF-like"/>
</dbReference>
<organism evidence="4 5">
    <name type="scientific">Brevibacillus fluminis</name>
    <dbReference type="NCBI Taxonomy" id="511487"/>
    <lineage>
        <taxon>Bacteria</taxon>
        <taxon>Bacillati</taxon>
        <taxon>Bacillota</taxon>
        <taxon>Bacilli</taxon>
        <taxon>Bacillales</taxon>
        <taxon>Paenibacillaceae</taxon>
        <taxon>Brevibacillus</taxon>
    </lineage>
</organism>
<keyword evidence="4" id="KW-0167">Capsid protein</keyword>
<dbReference type="InterPro" id="IPR012347">
    <property type="entry name" value="Ferritin-like"/>
</dbReference>
<evidence type="ECO:0000313" key="4">
    <source>
        <dbReference type="EMBL" id="RNB79715.1"/>
    </source>
</evidence>
<evidence type="ECO:0000313" key="5">
    <source>
        <dbReference type="Proteomes" id="UP000271031"/>
    </source>
</evidence>
<dbReference type="AlphaFoldDB" id="A0A3M8CXW5"/>
<dbReference type="PANTHER" id="PTHR39183">
    <property type="entry name" value="SPORE COAT PROTEIN F-LIKE PROTEIN YHCQ"/>
    <property type="match status" value="1"/>
</dbReference>
<reference evidence="4 5" key="1">
    <citation type="submission" date="2018-10" db="EMBL/GenBank/DDBJ databases">
        <title>Phylogenomics of Brevibacillus.</title>
        <authorList>
            <person name="Dunlap C."/>
        </authorList>
    </citation>
    <scope>NUCLEOTIDE SEQUENCE [LARGE SCALE GENOMIC DNA]</scope>
    <source>
        <strain evidence="4 5">JCM 15716</strain>
    </source>
</reference>
<evidence type="ECO:0000256" key="1">
    <source>
        <dbReference type="ARBA" id="ARBA00022969"/>
    </source>
</evidence>
<keyword evidence="5" id="KW-1185">Reference proteome</keyword>
<protein>
    <submittedName>
        <fullName evidence="4">Spore coat protein</fullName>
    </submittedName>
</protein>
<comment type="caution">
    <text evidence="4">The sequence shown here is derived from an EMBL/GenBank/DDBJ whole genome shotgun (WGS) entry which is preliminary data.</text>
</comment>
<proteinExistence type="inferred from homology"/>
<evidence type="ECO:0000256" key="2">
    <source>
        <dbReference type="ARBA" id="ARBA00024325"/>
    </source>
</evidence>
<dbReference type="Proteomes" id="UP000271031">
    <property type="component" value="Unassembled WGS sequence"/>
</dbReference>
<dbReference type="EMBL" id="RHHQ01000027">
    <property type="protein sequence ID" value="RNB79715.1"/>
    <property type="molecule type" value="Genomic_DNA"/>
</dbReference>
<accession>A0A3M8CXW5</accession>
<sequence>MAAQMGAHEVMELHEVLSGTINAINHFELYRPYVKDPQLMALLDRHLQFMTQEYNNLAQAVNQQGMGAAMGVPYRAPKMMNPVMGLHQPKPQHPNASAHEMNDEDVSCAMLGCHKASASMQIVATQEIVHPQLRRMVQQGAVNCSEMSYEVFQYMNQKGYYQVPTLADVTTNTATAMYQPTTMVPTGMQPAPMQQMMQAPMMQQPLMQNLQQPYQTHM</sequence>
<keyword evidence="4" id="KW-0946">Virion</keyword>
<dbReference type="GO" id="GO:0030435">
    <property type="term" value="P:sporulation resulting in formation of a cellular spore"/>
    <property type="evidence" value="ECO:0007669"/>
    <property type="project" value="UniProtKB-KW"/>
</dbReference>
<comment type="similarity">
    <text evidence="3">Belongs to the CotF family.</text>
</comment>